<feature type="compositionally biased region" description="Polar residues" evidence="1">
    <location>
        <begin position="1"/>
        <end position="12"/>
    </location>
</feature>
<dbReference type="Pfam" id="PF11222">
    <property type="entry name" value="DUF3017"/>
    <property type="match status" value="1"/>
</dbReference>
<dbReference type="Proteomes" id="UP000000485">
    <property type="component" value="Chromosome"/>
</dbReference>
<reference evidence="4" key="1">
    <citation type="submission" date="2011-04" db="EMBL/GenBank/DDBJ databases">
        <title>Complete sequence of Cellvibrio gilvus ATCC 13127.</title>
        <authorList>
            <person name="Lucas S."/>
            <person name="Han J."/>
            <person name="Lapidus A."/>
            <person name="Cheng J.-F."/>
            <person name="Goodwin L."/>
            <person name="Pitluck S."/>
            <person name="Peters L."/>
            <person name="Munk A."/>
            <person name="Detter J.C."/>
            <person name="Han C."/>
            <person name="Tapia R."/>
            <person name="Land M."/>
            <person name="Hauser L."/>
            <person name="Kyrpides N."/>
            <person name="Ivanova N."/>
            <person name="Ovchinnikova G."/>
            <person name="Pagani I."/>
            <person name="Mead D."/>
            <person name="Brumm P."/>
            <person name="Woyke T."/>
        </authorList>
    </citation>
    <scope>NUCLEOTIDE SEQUENCE [LARGE SCALE GENOMIC DNA]</scope>
    <source>
        <strain evidence="4">ATCC 13127 / NRRL B-14078</strain>
    </source>
</reference>
<evidence type="ECO:0008006" key="5">
    <source>
        <dbReference type="Google" id="ProtNLM"/>
    </source>
</evidence>
<feature type="transmembrane region" description="Helical" evidence="2">
    <location>
        <begin position="122"/>
        <end position="143"/>
    </location>
</feature>
<dbReference type="HOGENOM" id="CLU_149861_0_0_11"/>
<proteinExistence type="predicted"/>
<keyword evidence="2" id="KW-1133">Transmembrane helix</keyword>
<accession>F8A030</accession>
<gene>
    <name evidence="3" type="ordered locus">Celgi_0930</name>
</gene>
<dbReference type="OrthoDB" id="4828862at2"/>
<dbReference type="AlphaFoldDB" id="F8A030"/>
<dbReference type="EMBL" id="CP002665">
    <property type="protein sequence ID" value="AEI11449.1"/>
    <property type="molecule type" value="Genomic_DNA"/>
</dbReference>
<organism evidence="3 4">
    <name type="scientific">Cellulomonas gilvus (strain ATCC 13127 / NRRL B-14078)</name>
    <name type="common">Cellvibrio gilvus</name>
    <dbReference type="NCBI Taxonomy" id="593907"/>
    <lineage>
        <taxon>Bacteria</taxon>
        <taxon>Bacillati</taxon>
        <taxon>Actinomycetota</taxon>
        <taxon>Actinomycetes</taxon>
        <taxon>Micrococcales</taxon>
        <taxon>Cellulomonadaceae</taxon>
        <taxon>Cellulomonas</taxon>
    </lineage>
</organism>
<evidence type="ECO:0000256" key="1">
    <source>
        <dbReference type="SAM" id="MobiDB-lite"/>
    </source>
</evidence>
<evidence type="ECO:0000313" key="4">
    <source>
        <dbReference type="Proteomes" id="UP000000485"/>
    </source>
</evidence>
<keyword evidence="4" id="KW-1185">Reference proteome</keyword>
<feature type="transmembrane region" description="Helical" evidence="2">
    <location>
        <begin position="72"/>
        <end position="101"/>
    </location>
</feature>
<sequence>MVPEDGQTSVGQTPARAEAGGADDPLRAAGQPVPAGSGPIPVAEQRLDPRAIARASLQASRNASLWWTATGVVLTCVVALVAGTAAGAVTLAAVLGGGAVVRAVRPSPGPVALAVRAKVIDVTVLALLAVALVVLALLLPTVAA</sequence>
<evidence type="ECO:0000313" key="3">
    <source>
        <dbReference type="EMBL" id="AEI11449.1"/>
    </source>
</evidence>
<keyword evidence="2" id="KW-0472">Membrane</keyword>
<evidence type="ECO:0000256" key="2">
    <source>
        <dbReference type="SAM" id="Phobius"/>
    </source>
</evidence>
<name>F8A030_CELGA</name>
<protein>
    <recommendedName>
        <fullName evidence="5">DUF3017 domain-containing protein</fullName>
    </recommendedName>
</protein>
<dbReference type="KEGG" id="cga:Celgi_0930"/>
<dbReference type="InterPro" id="IPR021385">
    <property type="entry name" value="DUF3017"/>
</dbReference>
<feature type="region of interest" description="Disordered" evidence="1">
    <location>
        <begin position="1"/>
        <end position="42"/>
    </location>
</feature>
<dbReference type="eggNOG" id="ENOG5032EQS">
    <property type="taxonomic scope" value="Bacteria"/>
</dbReference>
<dbReference type="RefSeq" id="WP_013882968.1">
    <property type="nucleotide sequence ID" value="NC_015671.1"/>
</dbReference>
<keyword evidence="2" id="KW-0812">Transmembrane</keyword>